<dbReference type="EMBL" id="CP017269">
    <property type="protein sequence ID" value="AOT70374.1"/>
    <property type="molecule type" value="Genomic_DNA"/>
</dbReference>
<evidence type="ECO:0000256" key="6">
    <source>
        <dbReference type="ARBA" id="ARBA00022679"/>
    </source>
</evidence>
<dbReference type="PRINTS" id="PR00344">
    <property type="entry name" value="BCTRLSENSOR"/>
</dbReference>
<dbReference type="KEGG" id="gfe:Gferi_12690"/>
<dbReference type="STRING" id="1424294.Gferi_12690"/>
<dbReference type="PANTHER" id="PTHR43047">
    <property type="entry name" value="TWO-COMPONENT HISTIDINE PROTEIN KINASE"/>
    <property type="match status" value="1"/>
</dbReference>
<keyword evidence="7" id="KW-0547">Nucleotide-binding</keyword>
<dbReference type="NCBIfam" id="TIGR00229">
    <property type="entry name" value="sensory_box"/>
    <property type="match status" value="3"/>
</dbReference>
<dbReference type="InterPro" id="IPR000014">
    <property type="entry name" value="PAS"/>
</dbReference>
<dbReference type="Pfam" id="PF02518">
    <property type="entry name" value="HATPase_c"/>
    <property type="match status" value="1"/>
</dbReference>
<keyword evidence="17" id="KW-1185">Reference proteome</keyword>
<reference evidence="16 17" key="1">
    <citation type="submission" date="2016-09" db="EMBL/GenBank/DDBJ databases">
        <title>Genomic analysis reveals versatility of anaerobic energy metabolism of Geosporobacter ferrireducens IRF9 of phylum Firmicutes.</title>
        <authorList>
            <person name="Kim S.-J."/>
        </authorList>
    </citation>
    <scope>NUCLEOTIDE SEQUENCE [LARGE SCALE GENOMIC DNA]</scope>
    <source>
        <strain evidence="16 17">IRF9</strain>
    </source>
</reference>
<keyword evidence="12" id="KW-0175">Coiled coil</keyword>
<dbReference type="SUPFAM" id="SSF47384">
    <property type="entry name" value="Homodimeric domain of signal transducing histidine kinase"/>
    <property type="match status" value="1"/>
</dbReference>
<dbReference type="InterPro" id="IPR013656">
    <property type="entry name" value="PAS_4"/>
</dbReference>
<feature type="domain" description="PAS" evidence="14">
    <location>
        <begin position="12"/>
        <end position="75"/>
    </location>
</feature>
<dbReference type="InterPro" id="IPR003661">
    <property type="entry name" value="HisK_dim/P_dom"/>
</dbReference>
<evidence type="ECO:0000256" key="1">
    <source>
        <dbReference type="ARBA" id="ARBA00000085"/>
    </source>
</evidence>
<dbReference type="InterPro" id="IPR036097">
    <property type="entry name" value="HisK_dim/P_sf"/>
</dbReference>
<sequence length="701" mass="80979">MTDNNRLDYTFEDSALKSLFDHPEIGVYTSTLAGKFLKVNKKFSEIVGYTEEELINMAIEDIYFVENIDRISEDLLFDQGKAHYSFEKKIIRKDHSIIWLSFILSFNYDTAGIPYQYIGIVQDITKHKNNETELYDVKNTLESIFDTKSAMIAYLDKDFNFIRVNKRYADAGNHPPEFYIGKNHFALYPYADNEVIFRRVIETGQPVSFYAKPFEYKEFPEIGITYWDWDLIPVKNTHDTVTGLVFSLVDVTKRKKAEDELRKTNDLLENRVRERTIKLQEEVAERKRVEEALRQSEQRYREVFENTSNGVLLMDAISNDRFKIVAINPSIEKRLRMKTADVSGKYIEDVFPKDSAELLSNNYRKCIELGTMQSYEECLNMPAGIIYVYTTLIPIQDDTGKIYRILGVYRDITEHKAMAEKLKKAKEEAEYANSAKSEYIANMSHELRTPLNVILSAIQLFDLYLKGNPSLESDKYFHHLKSMKQNCFRLLRLVNNLIDTTKIDANFYELNLGNYDIVNIVEIITLSVMDYVKDRRIELSYVSNVNKKIIACDIDIIERIMLNLLSNAIKFTDANGTIQVSLIDKGKKVVISVKDSGIGIPEDKQKTIFERYKQADQLLTRKYEGSGIGLSLTKAFVEVLGGKIYVKSKVGFGSEFIVELPCKVISTNNDKTEIEYALNDYSIIQKITVELSDIYSIKEIN</sequence>
<dbReference type="InterPro" id="IPR003594">
    <property type="entry name" value="HATPase_dom"/>
</dbReference>
<evidence type="ECO:0000256" key="11">
    <source>
        <dbReference type="ARBA" id="ARBA00023136"/>
    </source>
</evidence>
<dbReference type="SUPFAM" id="SSF55785">
    <property type="entry name" value="PYP-like sensor domain (PAS domain)"/>
    <property type="match status" value="3"/>
</dbReference>
<proteinExistence type="predicted"/>
<accession>A0A1D8GHJ9</accession>
<dbReference type="CDD" id="cd16922">
    <property type="entry name" value="HATPase_EvgS-ArcB-TorS-like"/>
    <property type="match status" value="1"/>
</dbReference>
<evidence type="ECO:0000313" key="17">
    <source>
        <dbReference type="Proteomes" id="UP000095743"/>
    </source>
</evidence>
<dbReference type="Gene3D" id="1.10.287.130">
    <property type="match status" value="1"/>
</dbReference>
<keyword evidence="10" id="KW-0902">Two-component regulatory system</keyword>
<dbReference type="InterPro" id="IPR000700">
    <property type="entry name" value="PAS-assoc_C"/>
</dbReference>
<organism evidence="16 17">
    <name type="scientific">Geosporobacter ferrireducens</name>
    <dbReference type="NCBI Taxonomy" id="1424294"/>
    <lineage>
        <taxon>Bacteria</taxon>
        <taxon>Bacillati</taxon>
        <taxon>Bacillota</taxon>
        <taxon>Clostridia</taxon>
        <taxon>Peptostreptococcales</taxon>
        <taxon>Thermotaleaceae</taxon>
        <taxon>Geosporobacter</taxon>
    </lineage>
</organism>
<feature type="domain" description="PAS" evidence="14">
    <location>
        <begin position="296"/>
        <end position="370"/>
    </location>
</feature>
<dbReference type="Pfam" id="PF08448">
    <property type="entry name" value="PAS_4"/>
    <property type="match status" value="2"/>
</dbReference>
<dbReference type="Gene3D" id="3.30.565.10">
    <property type="entry name" value="Histidine kinase-like ATPase, C-terminal domain"/>
    <property type="match status" value="1"/>
</dbReference>
<dbReference type="PANTHER" id="PTHR43047:SF72">
    <property type="entry name" value="OSMOSENSING HISTIDINE PROTEIN KINASE SLN1"/>
    <property type="match status" value="1"/>
</dbReference>
<dbReference type="Proteomes" id="UP000095743">
    <property type="component" value="Chromosome"/>
</dbReference>
<evidence type="ECO:0000256" key="10">
    <source>
        <dbReference type="ARBA" id="ARBA00023012"/>
    </source>
</evidence>
<dbReference type="FunFam" id="3.30.565.10:FF:000023">
    <property type="entry name" value="PAS domain-containing sensor histidine kinase"/>
    <property type="match status" value="1"/>
</dbReference>
<evidence type="ECO:0000256" key="7">
    <source>
        <dbReference type="ARBA" id="ARBA00022741"/>
    </source>
</evidence>
<keyword evidence="8" id="KW-0418">Kinase</keyword>
<dbReference type="InterPro" id="IPR036890">
    <property type="entry name" value="HATPase_C_sf"/>
</dbReference>
<feature type="domain" description="Histidine kinase" evidence="13">
    <location>
        <begin position="442"/>
        <end position="664"/>
    </location>
</feature>
<dbReference type="SMART" id="SM00091">
    <property type="entry name" value="PAS"/>
    <property type="match status" value="3"/>
</dbReference>
<evidence type="ECO:0000256" key="9">
    <source>
        <dbReference type="ARBA" id="ARBA00022840"/>
    </source>
</evidence>
<dbReference type="AlphaFoldDB" id="A0A1D8GHJ9"/>
<comment type="catalytic activity">
    <reaction evidence="1">
        <text>ATP + protein L-histidine = ADP + protein N-phospho-L-histidine.</text>
        <dbReference type="EC" id="2.7.13.3"/>
    </reaction>
</comment>
<keyword evidence="9" id="KW-0067">ATP-binding</keyword>
<dbReference type="CDD" id="cd00082">
    <property type="entry name" value="HisKA"/>
    <property type="match status" value="1"/>
</dbReference>
<dbReference type="PROSITE" id="PS50109">
    <property type="entry name" value="HIS_KIN"/>
    <property type="match status" value="1"/>
</dbReference>
<keyword evidence="4" id="KW-1003">Cell membrane</keyword>
<evidence type="ECO:0000256" key="8">
    <source>
        <dbReference type="ARBA" id="ARBA00022777"/>
    </source>
</evidence>
<dbReference type="SMART" id="SM00086">
    <property type="entry name" value="PAC"/>
    <property type="match status" value="2"/>
</dbReference>
<dbReference type="SMART" id="SM00388">
    <property type="entry name" value="HisKA"/>
    <property type="match status" value="1"/>
</dbReference>
<comment type="subcellular location">
    <subcellularLocation>
        <location evidence="2">Cell membrane</location>
    </subcellularLocation>
</comment>
<evidence type="ECO:0000259" key="15">
    <source>
        <dbReference type="PROSITE" id="PS50113"/>
    </source>
</evidence>
<dbReference type="SUPFAM" id="SSF55874">
    <property type="entry name" value="ATPase domain of HSP90 chaperone/DNA topoisomerase II/histidine kinase"/>
    <property type="match status" value="1"/>
</dbReference>
<dbReference type="InterPro" id="IPR005467">
    <property type="entry name" value="His_kinase_dom"/>
</dbReference>
<dbReference type="InterPro" id="IPR035965">
    <property type="entry name" value="PAS-like_dom_sf"/>
</dbReference>
<dbReference type="CDD" id="cd00130">
    <property type="entry name" value="PAS"/>
    <property type="match status" value="2"/>
</dbReference>
<evidence type="ECO:0000256" key="5">
    <source>
        <dbReference type="ARBA" id="ARBA00022553"/>
    </source>
</evidence>
<dbReference type="PROSITE" id="PS50112">
    <property type="entry name" value="PAS"/>
    <property type="match status" value="2"/>
</dbReference>
<evidence type="ECO:0000256" key="4">
    <source>
        <dbReference type="ARBA" id="ARBA00022475"/>
    </source>
</evidence>
<feature type="domain" description="PAC" evidence="15">
    <location>
        <begin position="365"/>
        <end position="424"/>
    </location>
</feature>
<dbReference type="InterPro" id="IPR004358">
    <property type="entry name" value="Sig_transdc_His_kin-like_C"/>
</dbReference>
<dbReference type="Pfam" id="PF00512">
    <property type="entry name" value="HisKA"/>
    <property type="match status" value="1"/>
</dbReference>
<protein>
    <recommendedName>
        <fullName evidence="3">histidine kinase</fullName>
        <ecNumber evidence="3">2.7.13.3</ecNumber>
    </recommendedName>
</protein>
<dbReference type="GO" id="GO:0005524">
    <property type="term" value="F:ATP binding"/>
    <property type="evidence" value="ECO:0007669"/>
    <property type="project" value="UniProtKB-KW"/>
</dbReference>
<feature type="coiled-coil region" evidence="12">
    <location>
        <begin position="254"/>
        <end position="306"/>
    </location>
</feature>
<feature type="domain" description="PAC" evidence="15">
    <location>
        <begin position="212"/>
        <end position="263"/>
    </location>
</feature>
<dbReference type="EC" id="2.7.13.3" evidence="3"/>
<dbReference type="RefSeq" id="WP_069977059.1">
    <property type="nucleotide sequence ID" value="NZ_CP017269.1"/>
</dbReference>
<name>A0A1D8GHJ9_9FIRM</name>
<evidence type="ECO:0000256" key="3">
    <source>
        <dbReference type="ARBA" id="ARBA00012438"/>
    </source>
</evidence>
<feature type="domain" description="PAC" evidence="15">
    <location>
        <begin position="84"/>
        <end position="136"/>
    </location>
</feature>
<keyword evidence="6" id="KW-0808">Transferase</keyword>
<dbReference type="InterPro" id="IPR001610">
    <property type="entry name" value="PAC"/>
</dbReference>
<keyword evidence="5" id="KW-0597">Phosphoprotein</keyword>
<evidence type="ECO:0000313" key="16">
    <source>
        <dbReference type="EMBL" id="AOT70374.1"/>
    </source>
</evidence>
<dbReference type="SMART" id="SM00387">
    <property type="entry name" value="HATPase_c"/>
    <property type="match status" value="1"/>
</dbReference>
<keyword evidence="11" id="KW-0472">Membrane</keyword>
<dbReference type="Pfam" id="PF13426">
    <property type="entry name" value="PAS_9"/>
    <property type="match status" value="1"/>
</dbReference>
<evidence type="ECO:0000259" key="13">
    <source>
        <dbReference type="PROSITE" id="PS50109"/>
    </source>
</evidence>
<dbReference type="PROSITE" id="PS50113">
    <property type="entry name" value="PAC"/>
    <property type="match status" value="3"/>
</dbReference>
<dbReference type="OrthoDB" id="9813394at2"/>
<dbReference type="GO" id="GO:0009927">
    <property type="term" value="F:histidine phosphotransfer kinase activity"/>
    <property type="evidence" value="ECO:0007669"/>
    <property type="project" value="TreeGrafter"/>
</dbReference>
<evidence type="ECO:0000256" key="12">
    <source>
        <dbReference type="SAM" id="Coils"/>
    </source>
</evidence>
<gene>
    <name evidence="16" type="ORF">Gferi_12690</name>
</gene>
<dbReference type="Gene3D" id="3.30.450.20">
    <property type="entry name" value="PAS domain"/>
    <property type="match status" value="3"/>
</dbReference>
<dbReference type="GO" id="GO:0000155">
    <property type="term" value="F:phosphorelay sensor kinase activity"/>
    <property type="evidence" value="ECO:0007669"/>
    <property type="project" value="InterPro"/>
</dbReference>
<evidence type="ECO:0000259" key="14">
    <source>
        <dbReference type="PROSITE" id="PS50112"/>
    </source>
</evidence>
<dbReference type="GO" id="GO:0005886">
    <property type="term" value="C:plasma membrane"/>
    <property type="evidence" value="ECO:0007669"/>
    <property type="project" value="UniProtKB-SubCell"/>
</dbReference>
<evidence type="ECO:0000256" key="2">
    <source>
        <dbReference type="ARBA" id="ARBA00004236"/>
    </source>
</evidence>